<dbReference type="InterPro" id="IPR036187">
    <property type="entry name" value="DNA_mismatch_repair_MutS_sf"/>
</dbReference>
<dbReference type="InterPro" id="IPR000432">
    <property type="entry name" value="DNA_mismatch_repair_MutS_C"/>
</dbReference>
<keyword evidence="5 7" id="KW-0694">RNA-binding</keyword>
<dbReference type="PANTHER" id="PTHR48466:SF2">
    <property type="entry name" value="OS10G0509000 PROTEIN"/>
    <property type="match status" value="1"/>
</dbReference>
<evidence type="ECO:0000256" key="8">
    <source>
        <dbReference type="SAM" id="Coils"/>
    </source>
</evidence>
<dbReference type="EMBL" id="RJQC01000001">
    <property type="protein sequence ID" value="RNM31438.1"/>
    <property type="molecule type" value="Genomic_DNA"/>
</dbReference>
<sequence length="769" mass="86600">MSTTYNEYDQAIDWQTVLKQISHFASFSCSQQDIMESMPLTNLHEIQTRLDFVKETMELHRQGIVVEFGGCKDIQPYIQQATKQMVLSGHDLSDIAIFLGTCRNVQHTLHTTEATRCIELANTMDPCTPLMKAIDRQIDRTGSIKLDATPKLAGLHRALTGARLALQASAKAFIKKNKDHLMDTTTSSIGGRLSVLVKAQDKNYFGGMIHGQSQSGLAFYVEPNAFVSANNQIQDLEGEIEQEKERICRELSRQVAKKAILLLSNLETMTILDVAFAKGMWAYQKDGCVPMIQTRDHAFLFEQARHPLIDSKKVVANTYACSKNQYCLMISGPNMGGKTVTLKTIGLFVALAHAGFPVICHRAIVPYYTSLWFDIGDHQSIEQNLSTFSSHISKLATICSQANDRTFVLIDELGNGTDPLEGASLAVAILDYLIHKQTTIITSTHFNEVKAYGKTNDHILVSSVEFDQETLQPTYRYLAGISGSSYAFSIAAQYHLDPQILAAANQWKQTHMQKVDQELARLEKMQNEVQAKEDRFDALIENAHDLQRQAEKEKQQWQKKKEELNQTYEEQLHEMLEKKQEEAQSIIRELKQQKQGKLHEQTALLHQLHVMDQTPQEKEAAPEVLQVGDYVQVKGLQSHGTIIDIRKKEATIETNGMRMKVKLNRLTKIHKPNVKPVVRKTHVDPSFHRFPLELNLIGMHVEEGIEALDRYLDQAIVHHVKQVRIIHGMGTGRLRAAVWDDLDKNPVVKSKMAAGPNEGGLGATIVLLK</sequence>
<keyword evidence="3 7" id="KW-0378">Hydrolase</keyword>
<dbReference type="InterPro" id="IPR027417">
    <property type="entry name" value="P-loop_NTPase"/>
</dbReference>
<proteinExistence type="inferred from homology"/>
<comment type="subunit">
    <text evidence="7">Homodimer. Binds to stalled ribosomes, contacting rRNA.</text>
</comment>
<comment type="function">
    <text evidence="7">Acts as a ribosome collision sensor, splitting the ribosome into its 2 subunits. Detects stalled/collided 70S ribosomes which it binds and splits by an ATP-hydrolysis driven conformational change. Acts upstream of the ribosome quality control system (RQC), a ribosome-associated complex that mediates the extraction of incompletely synthesized nascent chains from stalled ribosomes and their subsequent degradation. Probably generates substrates for RQC.</text>
</comment>
<reference evidence="10 11" key="1">
    <citation type="submission" date="2018-11" db="EMBL/GenBank/DDBJ databases">
        <title>Clostridium sp. nov., a member of the family Erysipelotrichaceae isolated from pig faeces.</title>
        <authorList>
            <person name="Chang Y.-H."/>
        </authorList>
    </citation>
    <scope>NUCLEOTIDE SEQUENCE [LARGE SCALE GENOMIC DNA]</scope>
    <source>
        <strain evidence="10 11">YH-panp20</strain>
    </source>
</reference>
<evidence type="ECO:0000313" key="10">
    <source>
        <dbReference type="EMBL" id="RNM31438.1"/>
    </source>
</evidence>
<name>A0A3N0I3E0_9FIRM</name>
<dbReference type="SMART" id="SM00533">
    <property type="entry name" value="MUTSd"/>
    <property type="match status" value="1"/>
</dbReference>
<dbReference type="SUPFAM" id="SSF48334">
    <property type="entry name" value="DNA repair protein MutS, domain III"/>
    <property type="match status" value="1"/>
</dbReference>
<dbReference type="Proteomes" id="UP000276568">
    <property type="component" value="Unassembled WGS sequence"/>
</dbReference>
<dbReference type="GO" id="GO:0072344">
    <property type="term" value="P:rescue of stalled ribosome"/>
    <property type="evidence" value="ECO:0007669"/>
    <property type="project" value="UniProtKB-UniRule"/>
</dbReference>
<evidence type="ECO:0000313" key="11">
    <source>
        <dbReference type="Proteomes" id="UP000276568"/>
    </source>
</evidence>
<dbReference type="Pfam" id="PF01713">
    <property type="entry name" value="Smr"/>
    <property type="match status" value="1"/>
</dbReference>
<organism evidence="10 11">
    <name type="scientific">Absicoccus porci</name>
    <dbReference type="NCBI Taxonomy" id="2486576"/>
    <lineage>
        <taxon>Bacteria</taxon>
        <taxon>Bacillati</taxon>
        <taxon>Bacillota</taxon>
        <taxon>Erysipelotrichia</taxon>
        <taxon>Erysipelotrichales</taxon>
        <taxon>Erysipelotrichaceae</taxon>
        <taxon>Absicoccus</taxon>
    </lineage>
</organism>
<dbReference type="SUPFAM" id="SSF160443">
    <property type="entry name" value="SMR domain-like"/>
    <property type="match status" value="1"/>
</dbReference>
<protein>
    <recommendedName>
        <fullName evidence="7">Endonuclease MutS2</fullName>
        <ecNumber evidence="7">3.1.-.-</ecNumber>
    </recommendedName>
    <alternativeName>
        <fullName evidence="7">Ribosome-associated protein quality control-upstream factor</fullName>
        <shortName evidence="7">RQC-upstream factor</shortName>
        <shortName evidence="7">RqcU</shortName>
        <ecNumber evidence="7">3.6.4.-</ecNumber>
    </alternativeName>
</protein>
<dbReference type="GO" id="GO:0030983">
    <property type="term" value="F:mismatched DNA binding"/>
    <property type="evidence" value="ECO:0007669"/>
    <property type="project" value="InterPro"/>
</dbReference>
<feature type="binding site" evidence="7">
    <location>
        <begin position="332"/>
        <end position="339"/>
    </location>
    <ligand>
        <name>ATP</name>
        <dbReference type="ChEBI" id="CHEBI:30616"/>
    </ligand>
</feature>
<dbReference type="EC" id="3.6.4.-" evidence="7"/>
<dbReference type="Gene3D" id="3.40.50.300">
    <property type="entry name" value="P-loop containing nucleotide triphosphate hydrolases"/>
    <property type="match status" value="1"/>
</dbReference>
<dbReference type="RefSeq" id="WP_128519598.1">
    <property type="nucleotide sequence ID" value="NZ_RJQC01000001.1"/>
</dbReference>
<dbReference type="Gene3D" id="1.10.1420.10">
    <property type="match status" value="2"/>
</dbReference>
<gene>
    <name evidence="7" type="primary">mutS2</name>
    <name evidence="7" type="synonym">rqcU</name>
    <name evidence="10" type="ORF">EDX97_02460</name>
</gene>
<keyword evidence="7 10" id="KW-0255">Endonuclease</keyword>
<dbReference type="AlphaFoldDB" id="A0A3N0I3E0"/>
<dbReference type="GO" id="GO:0006298">
    <property type="term" value="P:mismatch repair"/>
    <property type="evidence" value="ECO:0007669"/>
    <property type="project" value="InterPro"/>
</dbReference>
<evidence type="ECO:0000256" key="4">
    <source>
        <dbReference type="ARBA" id="ARBA00022840"/>
    </source>
</evidence>
<keyword evidence="6 7" id="KW-0238">DNA-binding</keyword>
<dbReference type="InterPro" id="IPR036063">
    <property type="entry name" value="Smr_dom_sf"/>
</dbReference>
<dbReference type="OrthoDB" id="9808166at2"/>
<comment type="similarity">
    <text evidence="7">Belongs to the DNA mismatch repair MutS family. MutS2 subfamily.</text>
</comment>
<dbReference type="Pfam" id="PF05192">
    <property type="entry name" value="MutS_III"/>
    <property type="match status" value="1"/>
</dbReference>
<feature type="coiled-coil region" evidence="8">
    <location>
        <begin position="508"/>
        <end position="596"/>
    </location>
</feature>
<dbReference type="GO" id="GO:0140664">
    <property type="term" value="F:ATP-dependent DNA damage sensor activity"/>
    <property type="evidence" value="ECO:0007669"/>
    <property type="project" value="InterPro"/>
</dbReference>
<dbReference type="InterPro" id="IPR005747">
    <property type="entry name" value="MutS2"/>
</dbReference>
<keyword evidence="8" id="KW-0175">Coiled coil</keyword>
<dbReference type="FunFam" id="3.40.50.300:FF:000830">
    <property type="entry name" value="Endonuclease MutS2"/>
    <property type="match status" value="1"/>
</dbReference>
<keyword evidence="7" id="KW-0540">Nuclease</keyword>
<keyword evidence="11" id="KW-1185">Reference proteome</keyword>
<dbReference type="InterPro" id="IPR007696">
    <property type="entry name" value="DNA_mismatch_repair_MutS_core"/>
</dbReference>
<dbReference type="Gene3D" id="3.30.1370.110">
    <property type="match status" value="1"/>
</dbReference>
<dbReference type="InterPro" id="IPR046893">
    <property type="entry name" value="MSSS"/>
</dbReference>
<dbReference type="Pfam" id="PF20297">
    <property type="entry name" value="MSSS"/>
    <property type="match status" value="1"/>
</dbReference>
<evidence type="ECO:0000256" key="7">
    <source>
        <dbReference type="HAMAP-Rule" id="MF_00092"/>
    </source>
</evidence>
<dbReference type="Pfam" id="PF00488">
    <property type="entry name" value="MutS_V"/>
    <property type="match status" value="1"/>
</dbReference>
<keyword evidence="4 7" id="KW-0067">ATP-binding</keyword>
<dbReference type="PANTHER" id="PTHR48466">
    <property type="entry name" value="OS10G0509000 PROTEIN-RELATED"/>
    <property type="match status" value="1"/>
</dbReference>
<evidence type="ECO:0000256" key="2">
    <source>
        <dbReference type="ARBA" id="ARBA00022741"/>
    </source>
</evidence>
<comment type="function">
    <text evidence="7">Endonuclease that is involved in the suppression of homologous recombination and thus may have a key role in the control of bacterial genetic diversity.</text>
</comment>
<dbReference type="SUPFAM" id="SSF52540">
    <property type="entry name" value="P-loop containing nucleoside triphosphate hydrolases"/>
    <property type="match status" value="1"/>
</dbReference>
<accession>A0A3N0I3E0</accession>
<dbReference type="GO" id="GO:0043023">
    <property type="term" value="F:ribosomal large subunit binding"/>
    <property type="evidence" value="ECO:0007669"/>
    <property type="project" value="UniProtKB-UniRule"/>
</dbReference>
<comment type="caution">
    <text evidence="10">The sequence shown here is derived from an EMBL/GenBank/DDBJ whole genome shotgun (WGS) entry which is preliminary data.</text>
</comment>
<dbReference type="GO" id="GO:0016887">
    <property type="term" value="F:ATP hydrolysis activity"/>
    <property type="evidence" value="ECO:0007669"/>
    <property type="project" value="InterPro"/>
</dbReference>
<dbReference type="GO" id="GO:0004519">
    <property type="term" value="F:endonuclease activity"/>
    <property type="evidence" value="ECO:0007669"/>
    <property type="project" value="UniProtKB-UniRule"/>
</dbReference>
<dbReference type="SMART" id="SM00463">
    <property type="entry name" value="SMR"/>
    <property type="match status" value="1"/>
</dbReference>
<dbReference type="SMART" id="SM00534">
    <property type="entry name" value="MUTSac"/>
    <property type="match status" value="1"/>
</dbReference>
<dbReference type="GO" id="GO:0019843">
    <property type="term" value="F:rRNA binding"/>
    <property type="evidence" value="ECO:0007669"/>
    <property type="project" value="UniProtKB-UniRule"/>
</dbReference>
<dbReference type="PIRSF" id="PIRSF005814">
    <property type="entry name" value="MutS_YshD"/>
    <property type="match status" value="1"/>
</dbReference>
<feature type="domain" description="Smr" evidence="9">
    <location>
        <begin position="694"/>
        <end position="769"/>
    </location>
</feature>
<dbReference type="GO" id="GO:0005524">
    <property type="term" value="F:ATP binding"/>
    <property type="evidence" value="ECO:0007669"/>
    <property type="project" value="UniProtKB-UniRule"/>
</dbReference>
<evidence type="ECO:0000259" key="9">
    <source>
        <dbReference type="PROSITE" id="PS50828"/>
    </source>
</evidence>
<dbReference type="InterPro" id="IPR002625">
    <property type="entry name" value="Smr_dom"/>
</dbReference>
<keyword evidence="1 7" id="KW-0699">rRNA-binding</keyword>
<keyword evidence="2 7" id="KW-0547">Nucleotide-binding</keyword>
<dbReference type="EC" id="3.1.-.-" evidence="7"/>
<dbReference type="GO" id="GO:0045910">
    <property type="term" value="P:negative regulation of DNA recombination"/>
    <property type="evidence" value="ECO:0007669"/>
    <property type="project" value="InterPro"/>
</dbReference>
<dbReference type="NCBIfam" id="TIGR01069">
    <property type="entry name" value="mutS2"/>
    <property type="match status" value="1"/>
</dbReference>
<evidence type="ECO:0000256" key="5">
    <source>
        <dbReference type="ARBA" id="ARBA00022884"/>
    </source>
</evidence>
<dbReference type="InterPro" id="IPR045076">
    <property type="entry name" value="MutS"/>
</dbReference>
<evidence type="ECO:0000256" key="6">
    <source>
        <dbReference type="ARBA" id="ARBA00023125"/>
    </source>
</evidence>
<evidence type="ECO:0000256" key="3">
    <source>
        <dbReference type="ARBA" id="ARBA00022801"/>
    </source>
</evidence>
<evidence type="ECO:0000256" key="1">
    <source>
        <dbReference type="ARBA" id="ARBA00022730"/>
    </source>
</evidence>
<dbReference type="PROSITE" id="PS50828">
    <property type="entry name" value="SMR"/>
    <property type="match status" value="1"/>
</dbReference>
<dbReference type="HAMAP" id="MF_00092">
    <property type="entry name" value="MutS2"/>
    <property type="match status" value="1"/>
</dbReference>